<dbReference type="Proteomes" id="UP001218579">
    <property type="component" value="Unassembled WGS sequence"/>
</dbReference>
<keyword evidence="4" id="KW-1185">Reference proteome</keyword>
<evidence type="ECO:0000313" key="3">
    <source>
        <dbReference type="EMBL" id="MDC7675516.1"/>
    </source>
</evidence>
<dbReference type="SUPFAM" id="SSF51306">
    <property type="entry name" value="LexA/Signal peptidase"/>
    <property type="match status" value="1"/>
</dbReference>
<feature type="region of interest" description="Disordered" evidence="1">
    <location>
        <begin position="23"/>
        <end position="45"/>
    </location>
</feature>
<dbReference type="InterPro" id="IPR019533">
    <property type="entry name" value="Peptidase_S26"/>
</dbReference>
<evidence type="ECO:0000259" key="2">
    <source>
        <dbReference type="Pfam" id="PF10502"/>
    </source>
</evidence>
<dbReference type="InterPro" id="IPR036286">
    <property type="entry name" value="LexA/Signal_pep-like_sf"/>
</dbReference>
<accession>A0ABT5HGZ5</accession>
<feature type="region of interest" description="Disordered" evidence="1">
    <location>
        <begin position="215"/>
        <end position="248"/>
    </location>
</feature>
<dbReference type="Gene3D" id="2.10.109.10">
    <property type="entry name" value="Umud Fragment, subunit A"/>
    <property type="match status" value="1"/>
</dbReference>
<reference evidence="3 4" key="1">
    <citation type="submission" date="2023-01" db="EMBL/GenBank/DDBJ databases">
        <title>Novel species of the genus Asticcacaulis isolated from rivers.</title>
        <authorList>
            <person name="Lu H."/>
        </authorList>
    </citation>
    <scope>NUCLEOTIDE SEQUENCE [LARGE SCALE GENOMIC DNA]</scope>
    <source>
        <strain evidence="3 4">LKC15W</strain>
    </source>
</reference>
<dbReference type="RefSeq" id="WP_272743833.1">
    <property type="nucleotide sequence ID" value="NZ_JAQQKV010000001.1"/>
</dbReference>
<name>A0ABT5HGZ5_9CAUL</name>
<dbReference type="EMBL" id="JAQQKV010000001">
    <property type="protein sequence ID" value="MDC7675516.1"/>
    <property type="molecule type" value="Genomic_DNA"/>
</dbReference>
<organism evidence="3 4">
    <name type="scientific">Asticcacaulis machinosus</name>
    <dbReference type="NCBI Taxonomy" id="2984211"/>
    <lineage>
        <taxon>Bacteria</taxon>
        <taxon>Pseudomonadati</taxon>
        <taxon>Pseudomonadota</taxon>
        <taxon>Alphaproteobacteria</taxon>
        <taxon>Caulobacterales</taxon>
        <taxon>Caulobacteraceae</taxon>
        <taxon>Asticcacaulis</taxon>
    </lineage>
</organism>
<gene>
    <name evidence="3" type="ORF">PQU98_05215</name>
</gene>
<feature type="domain" description="Peptidase S26" evidence="2">
    <location>
        <begin position="54"/>
        <end position="208"/>
    </location>
</feature>
<sequence length="248" mass="26708">MAPSPRRYRPVAVWCRLKGLSGRNAPARTTPEQSHSPADTKAKSGPSQALQIAALATGAIVLIGLSASLSPVPRLIFNPSASVARGLYTNDPNGRPRRYDLLLVRLPEAIAQLADARRYLPTDIPLIKPVAAIAGDDICRHHKTVFVNGAPVAVAKLTDRYNRPLPQWQGCRRLRTGQVLLISPAMPDSFDGRYFGPVSSSYVLGVVRPLIVETDHPSAQDGAEFPSPSERNSVADPGNPHVPGRARP</sequence>
<evidence type="ECO:0000256" key="1">
    <source>
        <dbReference type="SAM" id="MobiDB-lite"/>
    </source>
</evidence>
<protein>
    <submittedName>
        <fullName evidence="3">S26 family signal peptidase</fullName>
    </submittedName>
</protein>
<evidence type="ECO:0000313" key="4">
    <source>
        <dbReference type="Proteomes" id="UP001218579"/>
    </source>
</evidence>
<dbReference type="Pfam" id="PF10502">
    <property type="entry name" value="Peptidase_S26"/>
    <property type="match status" value="1"/>
</dbReference>
<comment type="caution">
    <text evidence="3">The sequence shown here is derived from an EMBL/GenBank/DDBJ whole genome shotgun (WGS) entry which is preliminary data.</text>
</comment>
<proteinExistence type="predicted"/>